<evidence type="ECO:0000256" key="2">
    <source>
        <dbReference type="ARBA" id="ARBA00022801"/>
    </source>
</evidence>
<dbReference type="PANTHER" id="PTHR11839">
    <property type="entry name" value="UDP/ADP-SUGAR PYROPHOSPHATASE"/>
    <property type="match status" value="1"/>
</dbReference>
<dbReference type="PRINTS" id="PR00502">
    <property type="entry name" value="NUDIXFAMILY"/>
</dbReference>
<dbReference type="RefSeq" id="WP_104372606.1">
    <property type="nucleotide sequence ID" value="NZ_BFAV01000138.1"/>
</dbReference>
<protein>
    <submittedName>
        <fullName evidence="4">ADP-ribose pyrophosphatase</fullName>
    </submittedName>
</protein>
<dbReference type="Proteomes" id="UP000239549">
    <property type="component" value="Unassembled WGS sequence"/>
</dbReference>
<accession>A0A2L2XF61</accession>
<reference evidence="5" key="1">
    <citation type="submission" date="2018-02" db="EMBL/GenBank/DDBJ databases">
        <title>Genome sequence of Desulfocucumis palustris strain NAW-5.</title>
        <authorList>
            <person name="Watanabe M."/>
            <person name="Kojima H."/>
            <person name="Fukui M."/>
        </authorList>
    </citation>
    <scope>NUCLEOTIDE SEQUENCE [LARGE SCALE GENOMIC DNA]</scope>
    <source>
        <strain evidence="5">NAW-5</strain>
    </source>
</reference>
<feature type="domain" description="Nudix hydrolase" evidence="3">
    <location>
        <begin position="41"/>
        <end position="169"/>
    </location>
</feature>
<dbReference type="InterPro" id="IPR015797">
    <property type="entry name" value="NUDIX_hydrolase-like_dom_sf"/>
</dbReference>
<proteinExistence type="predicted"/>
<comment type="cofactor">
    <cofactor evidence="1">
        <name>Mg(2+)</name>
        <dbReference type="ChEBI" id="CHEBI:18420"/>
    </cofactor>
</comment>
<evidence type="ECO:0000259" key="3">
    <source>
        <dbReference type="PROSITE" id="PS51462"/>
    </source>
</evidence>
<dbReference type="PROSITE" id="PS51462">
    <property type="entry name" value="NUDIX"/>
    <property type="match status" value="1"/>
</dbReference>
<name>A0A2L2XF61_9FIRM</name>
<dbReference type="FunFam" id="3.90.79.10:FF:000024">
    <property type="entry name" value="ADP-ribose pyrophosphatase"/>
    <property type="match status" value="1"/>
</dbReference>
<dbReference type="PANTHER" id="PTHR11839:SF18">
    <property type="entry name" value="NUDIX HYDROLASE DOMAIN-CONTAINING PROTEIN"/>
    <property type="match status" value="1"/>
</dbReference>
<gene>
    <name evidence="4" type="ORF">DCCM_3435</name>
</gene>
<dbReference type="AlphaFoldDB" id="A0A2L2XF61"/>
<keyword evidence="2" id="KW-0378">Hydrolase</keyword>
<sequence length="182" mass="20596">MSVLNEKKLSSQTVYNGKIINLRLDEVELPNGKKGTREVVEYNGAVAVVALNSRREVLMVRQFRYAVGEILLEIPAGKINQGEEPEKSARRELSEETGYNASEWRQLTAFYSTPGFTTEKLYVYLANGLDFSGQHTDDDEFIQVESYPLEELLGMIDRQEIKDAKSIVGLLSAKRFLDNARD</sequence>
<evidence type="ECO:0000256" key="1">
    <source>
        <dbReference type="ARBA" id="ARBA00001946"/>
    </source>
</evidence>
<evidence type="ECO:0000313" key="4">
    <source>
        <dbReference type="EMBL" id="GBF34323.1"/>
    </source>
</evidence>
<dbReference type="GO" id="GO:0016787">
    <property type="term" value="F:hydrolase activity"/>
    <property type="evidence" value="ECO:0007669"/>
    <property type="project" value="UniProtKB-KW"/>
</dbReference>
<dbReference type="Gene3D" id="3.90.79.10">
    <property type="entry name" value="Nucleoside Triphosphate Pyrophosphohydrolase"/>
    <property type="match status" value="1"/>
</dbReference>
<evidence type="ECO:0000313" key="5">
    <source>
        <dbReference type="Proteomes" id="UP000239549"/>
    </source>
</evidence>
<dbReference type="SUPFAM" id="SSF55811">
    <property type="entry name" value="Nudix"/>
    <property type="match status" value="1"/>
</dbReference>
<dbReference type="GO" id="GO:0005829">
    <property type="term" value="C:cytosol"/>
    <property type="evidence" value="ECO:0007669"/>
    <property type="project" value="TreeGrafter"/>
</dbReference>
<comment type="caution">
    <text evidence="4">The sequence shown here is derived from an EMBL/GenBank/DDBJ whole genome shotgun (WGS) entry which is preliminary data.</text>
</comment>
<dbReference type="Pfam" id="PF00293">
    <property type="entry name" value="NUDIX"/>
    <property type="match status" value="1"/>
</dbReference>
<organism evidence="4 5">
    <name type="scientific">Desulfocucumis palustris</name>
    <dbReference type="NCBI Taxonomy" id="1898651"/>
    <lineage>
        <taxon>Bacteria</taxon>
        <taxon>Bacillati</taxon>
        <taxon>Bacillota</taxon>
        <taxon>Clostridia</taxon>
        <taxon>Eubacteriales</taxon>
        <taxon>Desulfocucumaceae</taxon>
        <taxon>Desulfocucumis</taxon>
    </lineage>
</organism>
<dbReference type="GO" id="GO:0019693">
    <property type="term" value="P:ribose phosphate metabolic process"/>
    <property type="evidence" value="ECO:0007669"/>
    <property type="project" value="TreeGrafter"/>
</dbReference>
<dbReference type="InterPro" id="IPR000086">
    <property type="entry name" value="NUDIX_hydrolase_dom"/>
</dbReference>
<dbReference type="InterPro" id="IPR020476">
    <property type="entry name" value="Nudix_hydrolase"/>
</dbReference>
<dbReference type="OrthoDB" id="9806150at2"/>
<dbReference type="GO" id="GO:0006753">
    <property type="term" value="P:nucleoside phosphate metabolic process"/>
    <property type="evidence" value="ECO:0007669"/>
    <property type="project" value="TreeGrafter"/>
</dbReference>
<dbReference type="EMBL" id="BFAV01000138">
    <property type="protein sequence ID" value="GBF34323.1"/>
    <property type="molecule type" value="Genomic_DNA"/>
</dbReference>
<keyword evidence="5" id="KW-1185">Reference proteome</keyword>